<evidence type="ECO:0000256" key="3">
    <source>
        <dbReference type="ARBA" id="ARBA00022741"/>
    </source>
</evidence>
<evidence type="ECO:0000313" key="10">
    <source>
        <dbReference type="Proteomes" id="UP000176444"/>
    </source>
</evidence>
<dbReference type="SUPFAM" id="SSF48334">
    <property type="entry name" value="DNA repair protein MutS, domain III"/>
    <property type="match status" value="1"/>
</dbReference>
<evidence type="ECO:0000313" key="9">
    <source>
        <dbReference type="EMBL" id="OGC46971.1"/>
    </source>
</evidence>
<dbReference type="GO" id="GO:0030983">
    <property type="term" value="F:mismatched DNA binding"/>
    <property type="evidence" value="ECO:0007669"/>
    <property type="project" value="InterPro"/>
</dbReference>
<dbReference type="GO" id="GO:0005829">
    <property type="term" value="C:cytosol"/>
    <property type="evidence" value="ECO:0007669"/>
    <property type="project" value="TreeGrafter"/>
</dbReference>
<dbReference type="GO" id="GO:0140664">
    <property type="term" value="F:ATP-dependent DNA damage sensor activity"/>
    <property type="evidence" value="ECO:0007669"/>
    <property type="project" value="InterPro"/>
</dbReference>
<dbReference type="GO" id="GO:0006298">
    <property type="term" value="P:mismatch repair"/>
    <property type="evidence" value="ECO:0007669"/>
    <property type="project" value="InterPro"/>
</dbReference>
<dbReference type="PANTHER" id="PTHR11361:SF34">
    <property type="entry name" value="DNA MISMATCH REPAIR PROTEIN MSH1, MITOCHONDRIAL"/>
    <property type="match status" value="1"/>
</dbReference>
<protein>
    <recommendedName>
        <fullName evidence="2">DNA mismatch repair protein MutS</fullName>
    </recommendedName>
</protein>
<organism evidence="9 10">
    <name type="scientific">candidate division WWE3 bacterium RIFCSPHIGHO2_01_FULL_35_17</name>
    <dbReference type="NCBI Taxonomy" id="1802614"/>
    <lineage>
        <taxon>Bacteria</taxon>
        <taxon>Katanobacteria</taxon>
    </lineage>
</organism>
<accession>A0A1F4UPS3</accession>
<keyword evidence="4" id="KW-0067">ATP-binding</keyword>
<keyword evidence="6" id="KW-0227">DNA damage</keyword>
<comment type="similarity">
    <text evidence="1">Belongs to the DNA mismatch repair MutS family.</text>
</comment>
<dbReference type="InterPro" id="IPR011184">
    <property type="entry name" value="DNA_mismatch_repair_Msh2"/>
</dbReference>
<dbReference type="GO" id="GO:0005524">
    <property type="term" value="F:ATP binding"/>
    <property type="evidence" value="ECO:0007669"/>
    <property type="project" value="UniProtKB-KW"/>
</dbReference>
<dbReference type="Proteomes" id="UP000176444">
    <property type="component" value="Unassembled WGS sequence"/>
</dbReference>
<dbReference type="InterPro" id="IPR027417">
    <property type="entry name" value="P-loop_NTPase"/>
</dbReference>
<comment type="caution">
    <text evidence="9">The sequence shown here is derived from an EMBL/GenBank/DDBJ whole genome shotgun (WGS) entry which is preliminary data.</text>
</comment>
<keyword evidence="3" id="KW-0547">Nucleotide-binding</keyword>
<evidence type="ECO:0000256" key="7">
    <source>
        <dbReference type="ARBA" id="ARBA00024647"/>
    </source>
</evidence>
<dbReference type="Pfam" id="PF00488">
    <property type="entry name" value="MutS_V"/>
    <property type="match status" value="1"/>
</dbReference>
<dbReference type="InterPro" id="IPR045076">
    <property type="entry name" value="MutS"/>
</dbReference>
<dbReference type="NCBIfam" id="NF003810">
    <property type="entry name" value="PRK05399.1"/>
    <property type="match status" value="1"/>
</dbReference>
<dbReference type="InterPro" id="IPR036187">
    <property type="entry name" value="DNA_mismatch_repair_MutS_sf"/>
</dbReference>
<dbReference type="EMBL" id="MEUX01000025">
    <property type="protein sequence ID" value="OGC46971.1"/>
    <property type="molecule type" value="Genomic_DNA"/>
</dbReference>
<dbReference type="Pfam" id="PF05190">
    <property type="entry name" value="MutS_IV"/>
    <property type="match status" value="1"/>
</dbReference>
<sequence>MYTQKDKLFHIKKIRNESKSESMQIDFGTINNLEIFYSNRRREGSGNSFSLIDTIDKTYTAMGGRLLKTWITNPLTKIEKIKNRLDIVENIFNNHKVREKIQDNLKHIADIERLISKIGTNTANARDLIGLSNSLILTTKLIDVINEHKVFKEKLVYDENSIKKTIDLIATTIKNEPPVSIHIGGMIKENVDQTLDDIKESIRESKEWISQLESIEKKETGISTLKVGFTSVFGYYIEVSKVSSSHVPGHYIRKQTLVNSERYITDDLKYREDIVLNAEEKINKIELEIFQKLLIELLEFTPSLQDVARIVGQIDCLQSFSTSAIENNYVKPNIFDALHFDTELIEARHPVIEKSIGRSEFTPNSTTFTKKEFVHLITGPNMSGKSTYIRQIALIQIMAQAGSFVPATKANISIVDGIFTRIGAGDAIAQGLSTFMVEMIETAKILNNATKNSLIILDEVGRGTSTTDGLSIAKSVIEFIHNKIKAKTLFATHFHELISLDQKLKSLRNYHIEAVSTGSDIKFLHKVEKGGTDKSYGIEVAKLAGIPDEVILRAKELLNQTSNPQLKIEGLF</sequence>
<dbReference type="SUPFAM" id="SSF52540">
    <property type="entry name" value="P-loop containing nucleoside triphosphate hydrolases"/>
    <property type="match status" value="1"/>
</dbReference>
<dbReference type="PANTHER" id="PTHR11361">
    <property type="entry name" value="DNA MISMATCH REPAIR PROTEIN MUTS FAMILY MEMBER"/>
    <property type="match status" value="1"/>
</dbReference>
<dbReference type="FunFam" id="3.40.50.300:FF:000870">
    <property type="entry name" value="MutS protein homolog 4"/>
    <property type="match status" value="1"/>
</dbReference>
<name>A0A1F4UPS3_UNCKA</name>
<gene>
    <name evidence="9" type="ORF">A2713_00515</name>
</gene>
<evidence type="ECO:0000256" key="2">
    <source>
        <dbReference type="ARBA" id="ARBA00021982"/>
    </source>
</evidence>
<dbReference type="Pfam" id="PF05192">
    <property type="entry name" value="MutS_III"/>
    <property type="match status" value="1"/>
</dbReference>
<comment type="function">
    <text evidence="7">This protein is involved in the repair of mismatches in DNA. It is possible that it carries out the mismatch recognition step. This protein has a weak ATPase activity.</text>
</comment>
<dbReference type="InterPro" id="IPR007696">
    <property type="entry name" value="DNA_mismatch_repair_MutS_core"/>
</dbReference>
<evidence type="ECO:0000256" key="1">
    <source>
        <dbReference type="ARBA" id="ARBA00006271"/>
    </source>
</evidence>
<dbReference type="InterPro" id="IPR000432">
    <property type="entry name" value="DNA_mismatch_repair_MutS_C"/>
</dbReference>
<evidence type="ECO:0000256" key="6">
    <source>
        <dbReference type="ARBA" id="ARBA00023204"/>
    </source>
</evidence>
<evidence type="ECO:0000256" key="5">
    <source>
        <dbReference type="ARBA" id="ARBA00023125"/>
    </source>
</evidence>
<evidence type="ECO:0000259" key="8">
    <source>
        <dbReference type="PROSITE" id="PS00486"/>
    </source>
</evidence>
<dbReference type="SMART" id="SM00534">
    <property type="entry name" value="MUTSac"/>
    <property type="match status" value="1"/>
</dbReference>
<feature type="domain" description="DNA mismatch repair proteins mutS family" evidence="8">
    <location>
        <begin position="453"/>
        <end position="469"/>
    </location>
</feature>
<dbReference type="InterPro" id="IPR007861">
    <property type="entry name" value="DNA_mismatch_repair_MutS_clamp"/>
</dbReference>
<dbReference type="CDD" id="cd03284">
    <property type="entry name" value="ABC_MutS1"/>
    <property type="match status" value="1"/>
</dbReference>
<dbReference type="PROSITE" id="PS00486">
    <property type="entry name" value="DNA_MISMATCH_REPAIR_2"/>
    <property type="match status" value="1"/>
</dbReference>
<keyword evidence="5" id="KW-0238">DNA-binding</keyword>
<dbReference type="Gene3D" id="1.10.1420.10">
    <property type="match status" value="2"/>
</dbReference>
<dbReference type="SMART" id="SM00533">
    <property type="entry name" value="MUTSd"/>
    <property type="match status" value="1"/>
</dbReference>
<dbReference type="Gene3D" id="3.40.50.300">
    <property type="entry name" value="P-loop containing nucleotide triphosphate hydrolases"/>
    <property type="match status" value="1"/>
</dbReference>
<proteinExistence type="inferred from homology"/>
<reference evidence="9 10" key="1">
    <citation type="journal article" date="2016" name="Nat. Commun.">
        <title>Thousands of microbial genomes shed light on interconnected biogeochemical processes in an aquifer system.</title>
        <authorList>
            <person name="Anantharaman K."/>
            <person name="Brown C.T."/>
            <person name="Hug L.A."/>
            <person name="Sharon I."/>
            <person name="Castelle C.J."/>
            <person name="Probst A.J."/>
            <person name="Thomas B.C."/>
            <person name="Singh A."/>
            <person name="Wilkins M.J."/>
            <person name="Karaoz U."/>
            <person name="Brodie E.L."/>
            <person name="Williams K.H."/>
            <person name="Hubbard S.S."/>
            <person name="Banfield J.F."/>
        </authorList>
    </citation>
    <scope>NUCLEOTIDE SEQUENCE [LARGE SCALE GENOMIC DNA]</scope>
</reference>
<dbReference type="PIRSF" id="PIRSF005813">
    <property type="entry name" value="MSH2"/>
    <property type="match status" value="1"/>
</dbReference>
<evidence type="ECO:0000256" key="4">
    <source>
        <dbReference type="ARBA" id="ARBA00022840"/>
    </source>
</evidence>
<dbReference type="AlphaFoldDB" id="A0A1F4UPS3"/>
<keyword evidence="6" id="KW-0234">DNA repair</keyword>